<dbReference type="InterPro" id="IPR050343">
    <property type="entry name" value="RsuA_PseudoU_synthase"/>
</dbReference>
<evidence type="ECO:0000256" key="3">
    <source>
        <dbReference type="ARBA" id="ARBA00023235"/>
    </source>
</evidence>
<dbReference type="RefSeq" id="XP_003084008.2">
    <property type="nucleotide sequence ID" value="XM_003083960.2"/>
</dbReference>
<keyword evidence="7" id="KW-1185">Reference proteome</keyword>
<proteinExistence type="inferred from homology"/>
<dbReference type="KEGG" id="ota:OT_ostta17g02200"/>
<evidence type="ECO:0000256" key="1">
    <source>
        <dbReference type="ARBA" id="ARBA00008348"/>
    </source>
</evidence>
<dbReference type="PROSITE" id="PS50889">
    <property type="entry name" value="S4"/>
    <property type="match status" value="1"/>
</dbReference>
<dbReference type="SUPFAM" id="SSF55174">
    <property type="entry name" value="Alpha-L RNA-binding motif"/>
    <property type="match status" value="1"/>
</dbReference>
<reference evidence="6 7" key="2">
    <citation type="journal article" date="2014" name="BMC Genomics">
        <title>An improved genome of the model marine alga Ostreococcus tauri unfolds by assessing Illumina de novo assemblies.</title>
        <authorList>
            <person name="Blanc-Mathieu R."/>
            <person name="Verhelst B."/>
            <person name="Derelle E."/>
            <person name="Rombauts S."/>
            <person name="Bouget F.Y."/>
            <person name="Carre I."/>
            <person name="Chateau A."/>
            <person name="Eyre-Walker A."/>
            <person name="Grimsley N."/>
            <person name="Moreau H."/>
            <person name="Piegu B."/>
            <person name="Rivals E."/>
            <person name="Schackwitz W."/>
            <person name="Van de Peer Y."/>
            <person name="Piganeau G."/>
        </authorList>
    </citation>
    <scope>NUCLEOTIDE SEQUENCE [LARGE SCALE GENOMIC DNA]</scope>
    <source>
        <strain evidence="7">OTTH 0595 / CCAP 157/2 / RCC745</strain>
    </source>
</reference>
<evidence type="ECO:0000256" key="2">
    <source>
        <dbReference type="ARBA" id="ARBA00022884"/>
    </source>
</evidence>
<gene>
    <name evidence="6" type="ORF">OT_ostta17g02200</name>
</gene>
<dbReference type="Gene3D" id="3.30.70.580">
    <property type="entry name" value="Pseudouridine synthase I, catalytic domain, N-terminal subdomain"/>
    <property type="match status" value="1"/>
</dbReference>
<comment type="caution">
    <text evidence="6">The sequence shown here is derived from an EMBL/GenBank/DDBJ whole genome shotgun (WGS) entry which is preliminary data.</text>
</comment>
<dbReference type="InParanoid" id="A0A096P8P6"/>
<keyword evidence="2 4" id="KW-0694">RNA-binding</keyword>
<organism evidence="6 7">
    <name type="scientific">Ostreococcus tauri</name>
    <name type="common">Marine green alga</name>
    <dbReference type="NCBI Taxonomy" id="70448"/>
    <lineage>
        <taxon>Eukaryota</taxon>
        <taxon>Viridiplantae</taxon>
        <taxon>Chlorophyta</taxon>
        <taxon>Mamiellophyceae</taxon>
        <taxon>Mamiellales</taxon>
        <taxon>Bathycoccaceae</taxon>
        <taxon>Ostreococcus</taxon>
    </lineage>
</organism>
<sequence length="276" mass="30667">MSARALGPTPRARAWTSGRERARGRRAIACARDERVERVERVDALLSRLGYCTRSTARAFASRHEIVVDGTRVRGVDAKARASTLRVDGEALDHPDGVLVAMHKPRGTVCSHDEREGANVYELLPERWRRRKPSIETIGRLDKDTSGLLLLTDDGALNHALTSPKKDVGKWYRVRTDGPIPRACVEVFASGELTLSGEEKSCKPAMCEITGEREARLRLTEGKFHQVKRMFAFFDGLTVVELHRESFGGLKLEDVAPNPGDFVVLPTDYDFTVGEA</sequence>
<name>A0A096P8P6_OSTTA</name>
<dbReference type="SUPFAM" id="SSF55120">
    <property type="entry name" value="Pseudouridine synthase"/>
    <property type="match status" value="1"/>
</dbReference>
<protein>
    <submittedName>
        <fullName evidence="6">Pseudouridine synthase, RsuA/RluB/E/F, conserved site</fullName>
    </submittedName>
</protein>
<dbReference type="GO" id="GO:0003723">
    <property type="term" value="F:RNA binding"/>
    <property type="evidence" value="ECO:0007669"/>
    <property type="project" value="UniProtKB-KW"/>
</dbReference>
<accession>A0A096P8P6</accession>
<dbReference type="GO" id="GO:0006364">
    <property type="term" value="P:rRNA processing"/>
    <property type="evidence" value="ECO:0007669"/>
    <property type="project" value="UniProtKB-ARBA"/>
</dbReference>
<dbReference type="PROSITE" id="PS01149">
    <property type="entry name" value="PSI_RSU"/>
    <property type="match status" value="1"/>
</dbReference>
<evidence type="ECO:0000259" key="5">
    <source>
        <dbReference type="Pfam" id="PF00849"/>
    </source>
</evidence>
<evidence type="ECO:0000256" key="4">
    <source>
        <dbReference type="PROSITE-ProRule" id="PRU00182"/>
    </source>
</evidence>
<dbReference type="Pfam" id="PF00849">
    <property type="entry name" value="PseudoU_synth_2"/>
    <property type="match status" value="1"/>
</dbReference>
<dbReference type="OrthoDB" id="440619at2759"/>
<dbReference type="InterPro" id="IPR000748">
    <property type="entry name" value="PsdUridine_synth_RsuA/RluB/E/F"/>
</dbReference>
<dbReference type="GO" id="GO:0001522">
    <property type="term" value="P:pseudouridine synthesis"/>
    <property type="evidence" value="ECO:0007669"/>
    <property type="project" value="InterPro"/>
</dbReference>
<keyword evidence="3" id="KW-0413">Isomerase</keyword>
<dbReference type="InterPro" id="IPR006145">
    <property type="entry name" value="PsdUridine_synth_RsuA/RluA"/>
</dbReference>
<dbReference type="InterPro" id="IPR020094">
    <property type="entry name" value="TruA/RsuA/RluB/E/F_N"/>
</dbReference>
<dbReference type="Gene3D" id="3.30.70.1560">
    <property type="entry name" value="Alpha-L RNA-binding motif"/>
    <property type="match status" value="1"/>
</dbReference>
<evidence type="ECO:0000313" key="7">
    <source>
        <dbReference type="Proteomes" id="UP000009170"/>
    </source>
</evidence>
<dbReference type="InterPro" id="IPR042092">
    <property type="entry name" value="PsdUridine_s_RsuA/RluB/E/F_cat"/>
</dbReference>
<dbReference type="GO" id="GO:0009982">
    <property type="term" value="F:pseudouridine synthase activity"/>
    <property type="evidence" value="ECO:0007669"/>
    <property type="project" value="InterPro"/>
</dbReference>
<dbReference type="GeneID" id="9831234"/>
<dbReference type="PANTHER" id="PTHR47683">
    <property type="entry name" value="PSEUDOURIDINE SYNTHASE FAMILY PROTEIN-RELATED"/>
    <property type="match status" value="1"/>
</dbReference>
<reference evidence="7" key="1">
    <citation type="journal article" date="2006" name="Proc. Natl. Acad. Sci. U.S.A.">
        <title>Genome analysis of the smallest free-living eukaryote Ostreococcus tauri unveils many unique features.</title>
        <authorList>
            <person name="Derelle E."/>
            <person name="Ferraz C."/>
            <person name="Rombauts S."/>
            <person name="Rouze P."/>
            <person name="Worden A.Z."/>
            <person name="Robbens S."/>
            <person name="Partensky F."/>
            <person name="Degroeve S."/>
            <person name="Echeynie S."/>
            <person name="Cooke R."/>
            <person name="Saeys Y."/>
            <person name="Wuyts J."/>
            <person name="Jabbari K."/>
            <person name="Bowler C."/>
            <person name="Panaud O."/>
            <person name="Piegu B."/>
            <person name="Ball S.G."/>
            <person name="Ral J.-P."/>
            <person name="Bouget F.-Y."/>
            <person name="Piganeau G."/>
            <person name="De Baets B."/>
            <person name="Picard A."/>
            <person name="Delseny M."/>
            <person name="Demaille J."/>
            <person name="Van de Peer Y."/>
            <person name="Moreau H."/>
        </authorList>
    </citation>
    <scope>NUCLEOTIDE SEQUENCE [LARGE SCALE GENOMIC DNA]</scope>
    <source>
        <strain evidence="7">OTTH 0595 / CCAP 157/2 / RCC745</strain>
    </source>
</reference>
<feature type="domain" description="Pseudouridine synthase RsuA/RluA-like" evidence="5">
    <location>
        <begin position="99"/>
        <end position="232"/>
    </location>
</feature>
<dbReference type="AlphaFoldDB" id="A0A096P8P6"/>
<evidence type="ECO:0000313" key="6">
    <source>
        <dbReference type="EMBL" id="CEG00644.1"/>
    </source>
</evidence>
<dbReference type="PANTHER" id="PTHR47683:SF4">
    <property type="entry name" value="PSEUDOURIDINE SYNTHASE"/>
    <property type="match status" value="1"/>
</dbReference>
<comment type="similarity">
    <text evidence="1">Belongs to the pseudouridine synthase RsuA family.</text>
</comment>
<dbReference type="NCBIfam" id="TIGR00093">
    <property type="entry name" value="pseudouridine synthase"/>
    <property type="match status" value="1"/>
</dbReference>
<dbReference type="InterPro" id="IPR018496">
    <property type="entry name" value="PsdUridine_synth_RsuA/RluB_CS"/>
</dbReference>
<dbReference type="Proteomes" id="UP000009170">
    <property type="component" value="Unassembled WGS sequence"/>
</dbReference>
<dbReference type="InterPro" id="IPR020103">
    <property type="entry name" value="PsdUridine_synth_cat_dom_sf"/>
</dbReference>
<dbReference type="EMBL" id="CAID01000017">
    <property type="protein sequence ID" value="CEG00644.1"/>
    <property type="molecule type" value="Genomic_DNA"/>
</dbReference>